<sequence length="338" mass="37689">MASPALVEDATLHPRNTYEYRQNEVAEQAFMDAYGRGRLHHAWLLCGPQGLGKATFAYRAARFLMGRARDPSLGLMGISSQDPDAKLIAAQSHPDLLAIEREANDSGKLKKNISVEAIREVGTFFSKAPSRSPYRVAIIDSVDDLNINSANALLKILEEPPERGILFLVSHSPGKLLATIRSRCRRLTFAPWQDEAVRAFIEPDVDVRGDDLARLISMAKGSPGKALKLWQDKALDMDDLAARILSSSPPPRAELIRYATEFKTSSARSDGAKKFSLFMDMLCEQVRERALSSHPYGRAKQWADLWARLSTVTAETEAVNLDRGEYFWALCRDIREIA</sequence>
<proteinExistence type="predicted"/>
<evidence type="ECO:0000313" key="1">
    <source>
        <dbReference type="EMBL" id="GGZ37894.1"/>
    </source>
</evidence>
<dbReference type="SUPFAM" id="SSF52540">
    <property type="entry name" value="P-loop containing nucleoside triphosphate hydrolases"/>
    <property type="match status" value="1"/>
</dbReference>
<dbReference type="RefSeq" id="WP_189487169.1">
    <property type="nucleotide sequence ID" value="NZ_BMZB01000003.1"/>
</dbReference>
<accession>A0A918QB72</accession>
<dbReference type="InterPro" id="IPR050238">
    <property type="entry name" value="DNA_Rep/Repair_Clamp_Loader"/>
</dbReference>
<dbReference type="AlphaFoldDB" id="A0A918QB72"/>
<dbReference type="Proteomes" id="UP000662572">
    <property type="component" value="Unassembled WGS sequence"/>
</dbReference>
<gene>
    <name evidence="1" type="ORF">GCM10011273_25480</name>
</gene>
<dbReference type="Gene3D" id="3.40.50.300">
    <property type="entry name" value="P-loop containing nucleotide triphosphate hydrolases"/>
    <property type="match status" value="1"/>
</dbReference>
<keyword evidence="2" id="KW-1185">Reference proteome</keyword>
<reference evidence="1" key="1">
    <citation type="journal article" date="2014" name="Int. J. Syst. Evol. Microbiol.">
        <title>Complete genome sequence of Corynebacterium casei LMG S-19264T (=DSM 44701T), isolated from a smear-ripened cheese.</title>
        <authorList>
            <consortium name="US DOE Joint Genome Institute (JGI-PGF)"/>
            <person name="Walter F."/>
            <person name="Albersmeier A."/>
            <person name="Kalinowski J."/>
            <person name="Ruckert C."/>
        </authorList>
    </citation>
    <scope>NUCLEOTIDE SEQUENCE</scope>
    <source>
        <strain evidence="1">KCTC 32296</strain>
    </source>
</reference>
<dbReference type="PANTHER" id="PTHR11669">
    <property type="entry name" value="REPLICATION FACTOR C / DNA POLYMERASE III GAMMA-TAU SUBUNIT"/>
    <property type="match status" value="1"/>
</dbReference>
<name>A0A918QB72_9CAUL</name>
<dbReference type="GO" id="GO:0009360">
    <property type="term" value="C:DNA polymerase III complex"/>
    <property type="evidence" value="ECO:0007669"/>
    <property type="project" value="TreeGrafter"/>
</dbReference>
<dbReference type="InterPro" id="IPR027417">
    <property type="entry name" value="P-loop_NTPase"/>
</dbReference>
<dbReference type="EMBL" id="BMZB01000003">
    <property type="protein sequence ID" value="GGZ37894.1"/>
    <property type="molecule type" value="Genomic_DNA"/>
</dbReference>
<comment type="caution">
    <text evidence="1">The sequence shown here is derived from an EMBL/GenBank/DDBJ whole genome shotgun (WGS) entry which is preliminary data.</text>
</comment>
<protein>
    <submittedName>
        <fullName evidence="1">DNA polymerase III subunit delta</fullName>
    </submittedName>
</protein>
<dbReference type="Pfam" id="PF13177">
    <property type="entry name" value="DNA_pol3_delta2"/>
    <property type="match status" value="1"/>
</dbReference>
<dbReference type="NCBIfam" id="NF005677">
    <property type="entry name" value="PRK07471.1"/>
    <property type="match status" value="1"/>
</dbReference>
<dbReference type="GO" id="GO:0006261">
    <property type="term" value="P:DNA-templated DNA replication"/>
    <property type="evidence" value="ECO:0007669"/>
    <property type="project" value="TreeGrafter"/>
</dbReference>
<evidence type="ECO:0000313" key="2">
    <source>
        <dbReference type="Proteomes" id="UP000662572"/>
    </source>
</evidence>
<organism evidence="1 2">
    <name type="scientific">Asticcacaulis endophyticus</name>
    <dbReference type="NCBI Taxonomy" id="1395890"/>
    <lineage>
        <taxon>Bacteria</taxon>
        <taxon>Pseudomonadati</taxon>
        <taxon>Pseudomonadota</taxon>
        <taxon>Alphaproteobacteria</taxon>
        <taxon>Caulobacterales</taxon>
        <taxon>Caulobacteraceae</taxon>
        <taxon>Asticcacaulis</taxon>
    </lineage>
</organism>
<dbReference type="PANTHER" id="PTHR11669:SF8">
    <property type="entry name" value="DNA POLYMERASE III SUBUNIT DELTA"/>
    <property type="match status" value="1"/>
</dbReference>
<reference evidence="1" key="2">
    <citation type="submission" date="2020-09" db="EMBL/GenBank/DDBJ databases">
        <authorList>
            <person name="Sun Q."/>
            <person name="Kim S."/>
        </authorList>
    </citation>
    <scope>NUCLEOTIDE SEQUENCE</scope>
    <source>
        <strain evidence="1">KCTC 32296</strain>
    </source>
</reference>